<protein>
    <submittedName>
        <fullName evidence="7">Uncharacterized protein</fullName>
    </submittedName>
</protein>
<keyword evidence="8" id="KW-1185">Reference proteome</keyword>
<organism evidence="7 8">
    <name type="scientific">Tremella mesenterica</name>
    <name type="common">Jelly fungus</name>
    <dbReference type="NCBI Taxonomy" id="5217"/>
    <lineage>
        <taxon>Eukaryota</taxon>
        <taxon>Fungi</taxon>
        <taxon>Dikarya</taxon>
        <taxon>Basidiomycota</taxon>
        <taxon>Agaricomycotina</taxon>
        <taxon>Tremellomycetes</taxon>
        <taxon>Tremellales</taxon>
        <taxon>Tremellaceae</taxon>
        <taxon>Tremella</taxon>
    </lineage>
</organism>
<dbReference type="STRING" id="5217.A0A4Q1BI14"/>
<evidence type="ECO:0000259" key="5">
    <source>
        <dbReference type="Pfam" id="PF08161"/>
    </source>
</evidence>
<dbReference type="PANTHER" id="PTHR48287:SF1">
    <property type="entry name" value="ARM REPEAT SUPERFAMILY PROTEIN"/>
    <property type="match status" value="1"/>
</dbReference>
<evidence type="ECO:0000256" key="2">
    <source>
        <dbReference type="ARBA" id="ARBA00007690"/>
    </source>
</evidence>
<dbReference type="Proteomes" id="UP000289152">
    <property type="component" value="Unassembled WGS sequence"/>
</dbReference>
<comment type="subcellular location">
    <subcellularLocation>
        <location evidence="1">Nucleus</location>
    </subcellularLocation>
</comment>
<evidence type="ECO:0000256" key="1">
    <source>
        <dbReference type="ARBA" id="ARBA00004123"/>
    </source>
</evidence>
<dbReference type="FunCoup" id="A0A4Q1BI14">
    <property type="interactions" value="332"/>
</dbReference>
<dbReference type="PANTHER" id="PTHR48287">
    <property type="entry name" value="ARM REPEAT SUPERFAMILY PROTEIN"/>
    <property type="match status" value="1"/>
</dbReference>
<evidence type="ECO:0000256" key="3">
    <source>
        <dbReference type="ARBA" id="ARBA00023242"/>
    </source>
</evidence>
<evidence type="ECO:0000313" key="8">
    <source>
        <dbReference type="Proteomes" id="UP000289152"/>
    </source>
</evidence>
<evidence type="ECO:0000256" key="4">
    <source>
        <dbReference type="SAM" id="MobiDB-lite"/>
    </source>
</evidence>
<dbReference type="OrthoDB" id="2192888at2759"/>
<evidence type="ECO:0000313" key="7">
    <source>
        <dbReference type="EMBL" id="RXK37254.1"/>
    </source>
</evidence>
<feature type="region of interest" description="Disordered" evidence="4">
    <location>
        <begin position="71"/>
        <end position="101"/>
    </location>
</feature>
<dbReference type="InParanoid" id="A0A4Q1BI14"/>
<reference evidence="7 8" key="1">
    <citation type="submission" date="2016-06" db="EMBL/GenBank/DDBJ databases">
        <title>Evolution of pathogenesis and genome organization in the Tremellales.</title>
        <authorList>
            <person name="Cuomo C."/>
            <person name="Litvintseva A."/>
            <person name="Heitman J."/>
            <person name="Chen Y."/>
            <person name="Sun S."/>
            <person name="Springer D."/>
            <person name="Dromer F."/>
            <person name="Young S."/>
            <person name="Zeng Q."/>
            <person name="Chapman S."/>
            <person name="Gujja S."/>
            <person name="Saif S."/>
            <person name="Birren B."/>
        </authorList>
    </citation>
    <scope>NUCLEOTIDE SEQUENCE [LARGE SCALE GENOMIC DNA]</scope>
    <source>
        <strain evidence="7 8">ATCC 28783</strain>
    </source>
</reference>
<dbReference type="EMBL" id="SDIL01000073">
    <property type="protein sequence ID" value="RXK37254.1"/>
    <property type="molecule type" value="Genomic_DNA"/>
</dbReference>
<feature type="region of interest" description="Disordered" evidence="4">
    <location>
        <begin position="1092"/>
        <end position="1211"/>
    </location>
</feature>
<feature type="compositionally biased region" description="Basic and acidic residues" evidence="4">
    <location>
        <begin position="83"/>
        <end position="96"/>
    </location>
</feature>
<comment type="caution">
    <text evidence="7">The sequence shown here is derived from an EMBL/GenBank/DDBJ whole genome shotgun (WGS) entry which is preliminary data.</text>
</comment>
<keyword evidence="3" id="KW-0539">Nucleus</keyword>
<feature type="compositionally biased region" description="Basic and acidic residues" evidence="4">
    <location>
        <begin position="1274"/>
        <end position="1289"/>
    </location>
</feature>
<proteinExistence type="inferred from homology"/>
<dbReference type="Pfam" id="PF08161">
    <property type="entry name" value="RRP12_HEAT"/>
    <property type="match status" value="1"/>
</dbReference>
<feature type="region of interest" description="Disordered" evidence="4">
    <location>
        <begin position="1223"/>
        <end position="1326"/>
    </location>
</feature>
<name>A0A4Q1BI14_TREME</name>
<feature type="compositionally biased region" description="Polar residues" evidence="4">
    <location>
        <begin position="1120"/>
        <end position="1137"/>
    </location>
</feature>
<feature type="compositionally biased region" description="Basic and acidic residues" evidence="4">
    <location>
        <begin position="1246"/>
        <end position="1265"/>
    </location>
</feature>
<dbReference type="Pfam" id="PF25772">
    <property type="entry name" value="HEAT_RRP12_N"/>
    <property type="match status" value="1"/>
</dbReference>
<feature type="domain" description="RRP12 HEAT" evidence="5">
    <location>
        <begin position="407"/>
        <end position="731"/>
    </location>
</feature>
<gene>
    <name evidence="7" type="ORF">M231_05475</name>
</gene>
<feature type="domain" description="RRP12 N-terminal HEAT" evidence="6">
    <location>
        <begin position="114"/>
        <end position="325"/>
    </location>
</feature>
<dbReference type="InterPro" id="IPR016024">
    <property type="entry name" value="ARM-type_fold"/>
</dbReference>
<dbReference type="InterPro" id="IPR011989">
    <property type="entry name" value="ARM-like"/>
</dbReference>
<dbReference type="InterPro" id="IPR012978">
    <property type="entry name" value="HEAT_RRP12"/>
</dbReference>
<accession>A0A4Q1BI14</accession>
<dbReference type="VEuPathDB" id="FungiDB:TREMEDRAFT_40374"/>
<sequence>MSVVASPTLLTALSNVRRLSSSTLIHQAKPAQLLQAIESALSTQLVTSGPFSPTAYFASLQQCLERACAEDIPSSHNPSSGDNLHERSSRPLRRDIEGDEEIDDEELAETENMGQGALIPSTLYLLAIVLPETPNQVIYAHTSQLLDCLLPLFETAMEHPPALRSLVQMVTTVLLAIPTNVLDNSEGRKEVEVIPHLRKAWNYLLILNLDGRPKVRHVAQEGIRKVLTSTSGKAHPFLSRTRDWVMKTLKVEMEMMGKRDKKKGTDKEEEEGKRIIWLIQGLRGWVVVWGDEHLSSLCEVLLSLPPLPHLTQQIYSLLSLLLSAPPTNISVKPHVLTNLPTVLDSLLASPPSLTSNYSDIPAYLSAISSTLIKLSYQDPQTLQTKLSKTFTLLFSTILLAPSPANAQAVLEAASDVLGAQGIARYCVSDDMILQAVSYHQNGVSTDGRQKQRPPFLSKFISSISEAFDTHALRIPYLLPILTALVARLRIRVLSSEEDGLVKVDESGRGNTAAEILMMDIIAGIADLRTQRGFMHKDQVDELVGMAIEVIGVEGVLQRLPLNIEPDENGNTPQPGRAHLLPGIRLRTTNDSLLFFVTHFRPLSERAFGRKITAQESGKPAEAKIWEVIVGQIWDCFPGFCDMPRDLQKGLTSPFLGLLTNLLYTQPTLLPSLLKGLSLLVTSTQRLVSSGTEKGELKKRFGLDQDDAKSNLEFLKGLAKDMVAVLLNVFSKMPRDTRGMVGDVVGVWTGIMSEKDMIETYNTVTSHLSSALSSTSTPVGTGASPISHTMLDLLIIFVPTLPAVQATALFKATATPTVLENPDATVQKKGYRLLKRLIEAGHGKEDLEGLVKKLNDVVGNVGPGAQRDRLQLLSALVEALPKDSLHLIPELLSEAVLGTKELNEKARDAGFDLVVLMGHKMAEGGSVKRTVPTEDEEMDEEETVEANVEEYITMVGAGLTGTTPHMISASINALSRLIFEFKEDISPSLLSELISTLILFLDSKSREIVKSALGFTKVIIVALPPSTLEPHLSTLVPGLLGWVHDHKNHMKTKTVHIFERMIRRFGFDEVYRHAGEGDEKKVLTAIKKKKDRAKRRKFAGEEDQTQPRTSTGNAFDDILYNSDSDASSVSEPIQSQTRKVNKKVQGTFIRDEGDEPMDLLSRSVAGGISTTNPKSTSKRQPGQEASHFQTDKSGRLIVKESDSDSDPDSTVLKANDGGAFLASQTSAHGAIRNSRGDLKFARHTKRQREQERREDAMDVDEGVDRKREKKQVGRLGEEFRAKRAGGDIKKQNGPSPYAYVSIDHAARGKKGKKDRMSLTNKKRGSKV</sequence>
<feature type="compositionally biased region" description="Polar residues" evidence="4">
    <location>
        <begin position="1167"/>
        <end position="1179"/>
    </location>
</feature>
<dbReference type="InterPro" id="IPR052087">
    <property type="entry name" value="RRP12"/>
</dbReference>
<dbReference type="SUPFAM" id="SSF48371">
    <property type="entry name" value="ARM repeat"/>
    <property type="match status" value="1"/>
</dbReference>
<dbReference type="GO" id="GO:0005634">
    <property type="term" value="C:nucleus"/>
    <property type="evidence" value="ECO:0007669"/>
    <property type="project" value="UniProtKB-SubCell"/>
</dbReference>
<evidence type="ECO:0000259" key="6">
    <source>
        <dbReference type="Pfam" id="PF25772"/>
    </source>
</evidence>
<comment type="similarity">
    <text evidence="2">Belongs to the RRP12 family.</text>
</comment>
<dbReference type="InterPro" id="IPR057860">
    <property type="entry name" value="HEAT_RRP12_N"/>
</dbReference>
<dbReference type="Gene3D" id="1.25.10.10">
    <property type="entry name" value="Leucine-rich Repeat Variant"/>
    <property type="match status" value="1"/>
</dbReference>
<feature type="compositionally biased region" description="Basic and acidic residues" evidence="4">
    <location>
        <begin position="1188"/>
        <end position="1201"/>
    </location>
</feature>